<dbReference type="PANTHER" id="PTHR35791:SF1">
    <property type="entry name" value="UPF0754 MEMBRANE PROTEIN YHEB"/>
    <property type="match status" value="1"/>
</dbReference>
<name>A0A1G7TP72_THETY</name>
<evidence type="ECO:0000313" key="6">
    <source>
        <dbReference type="EMBL" id="SDG37138.1"/>
    </source>
</evidence>
<protein>
    <recommendedName>
        <fullName evidence="8">DUF445 domain-containing protein</fullName>
    </recommendedName>
</protein>
<evidence type="ECO:0000256" key="1">
    <source>
        <dbReference type="ARBA" id="ARBA00004308"/>
    </source>
</evidence>
<accession>A0A1G7TP72</accession>
<gene>
    <name evidence="6" type="ORF">SAMN04244560_02236</name>
</gene>
<dbReference type="PANTHER" id="PTHR35791">
    <property type="entry name" value="UPF0754 MEMBRANE PROTEIN YHEB"/>
    <property type="match status" value="1"/>
</dbReference>
<dbReference type="EMBL" id="FNBS01000068">
    <property type="protein sequence ID" value="SDG37138.1"/>
    <property type="molecule type" value="Genomic_DNA"/>
</dbReference>
<dbReference type="RefSeq" id="WP_003871462.1">
    <property type="nucleotide sequence ID" value="NZ_FNBS01000068.1"/>
</dbReference>
<dbReference type="InterPro" id="IPR007383">
    <property type="entry name" value="DUF445"/>
</dbReference>
<organism evidence="6 7">
    <name type="scientific">Thermoanaerobacter thermohydrosulfuricus</name>
    <name type="common">Clostridium thermohydrosulfuricum</name>
    <dbReference type="NCBI Taxonomy" id="1516"/>
    <lineage>
        <taxon>Bacteria</taxon>
        <taxon>Bacillati</taxon>
        <taxon>Bacillota</taxon>
        <taxon>Clostridia</taxon>
        <taxon>Thermoanaerobacterales</taxon>
        <taxon>Thermoanaerobacteraceae</taxon>
        <taxon>Thermoanaerobacter</taxon>
    </lineage>
</organism>
<dbReference type="AlphaFoldDB" id="A0A1G7TP72"/>
<keyword evidence="4" id="KW-1133">Transmembrane helix</keyword>
<comment type="subcellular location">
    <subcellularLocation>
        <location evidence="1">Endomembrane system</location>
    </subcellularLocation>
</comment>
<keyword evidence="3" id="KW-0812">Transmembrane</keyword>
<reference evidence="6 7" key="1">
    <citation type="submission" date="2016-10" db="EMBL/GenBank/DDBJ databases">
        <authorList>
            <person name="de Groot N.N."/>
        </authorList>
    </citation>
    <scope>NUCLEOTIDE SEQUENCE [LARGE SCALE GENOMIC DNA]</scope>
    <source>
        <strain evidence="6 7">DSM 569</strain>
    </source>
</reference>
<evidence type="ECO:0008006" key="8">
    <source>
        <dbReference type="Google" id="ProtNLM"/>
    </source>
</evidence>
<evidence type="ECO:0000256" key="2">
    <source>
        <dbReference type="ARBA" id="ARBA00008053"/>
    </source>
</evidence>
<evidence type="ECO:0000256" key="5">
    <source>
        <dbReference type="ARBA" id="ARBA00023136"/>
    </source>
</evidence>
<evidence type="ECO:0000256" key="3">
    <source>
        <dbReference type="ARBA" id="ARBA00022692"/>
    </source>
</evidence>
<evidence type="ECO:0000256" key="4">
    <source>
        <dbReference type="ARBA" id="ARBA00022989"/>
    </source>
</evidence>
<keyword evidence="5" id="KW-0472">Membrane</keyword>
<dbReference type="Proteomes" id="UP000183404">
    <property type="component" value="Unassembled WGS sequence"/>
</dbReference>
<comment type="similarity">
    <text evidence="2">Belongs to the UPF0754 family.</text>
</comment>
<evidence type="ECO:0000313" key="7">
    <source>
        <dbReference type="Proteomes" id="UP000183404"/>
    </source>
</evidence>
<dbReference type="Pfam" id="PF04286">
    <property type="entry name" value="DUF445"/>
    <property type="match status" value="1"/>
</dbReference>
<sequence length="199" mass="22812">MQFLTRMLFLAFVGAAIGWLTNFVAVKMLFKPLKPVKIFGITLQGLIPKRKYEIAKSIGEIVERELLSFNDLWDRLLTEENRKFLLSNLDLKVKEVTENKLPSFLPKAIKEMISNYIGDIINREVEVFLNSPSNEVVEIISKKLKISEIVEEKIKSFKLEKLEEVVIKIAHSELYMIEIMGGVLGFLIGVLQAIVIQFL</sequence>
<proteinExistence type="inferred from homology"/>
<dbReference type="GO" id="GO:0012505">
    <property type="term" value="C:endomembrane system"/>
    <property type="evidence" value="ECO:0007669"/>
    <property type="project" value="UniProtKB-SubCell"/>
</dbReference>